<dbReference type="AlphaFoldDB" id="A0A9N8YY36"/>
<dbReference type="EMBL" id="CAJVPI010000013">
    <property type="protein sequence ID" value="CAG8455429.1"/>
    <property type="molecule type" value="Genomic_DNA"/>
</dbReference>
<comment type="caution">
    <text evidence="3">The sequence shown here is derived from an EMBL/GenBank/DDBJ whole genome shotgun (WGS) entry which is preliminary data.</text>
</comment>
<organism evidence="3 4">
    <name type="scientific">Paraglomus brasilianum</name>
    <dbReference type="NCBI Taxonomy" id="144538"/>
    <lineage>
        <taxon>Eukaryota</taxon>
        <taxon>Fungi</taxon>
        <taxon>Fungi incertae sedis</taxon>
        <taxon>Mucoromycota</taxon>
        <taxon>Glomeromycotina</taxon>
        <taxon>Glomeromycetes</taxon>
        <taxon>Paraglomerales</taxon>
        <taxon>Paraglomeraceae</taxon>
        <taxon>Paraglomus</taxon>
    </lineage>
</organism>
<keyword evidence="2" id="KW-0812">Transmembrane</keyword>
<keyword evidence="4" id="KW-1185">Reference proteome</keyword>
<dbReference type="Proteomes" id="UP000789739">
    <property type="component" value="Unassembled WGS sequence"/>
</dbReference>
<sequence>MCGDNDHTLSHPEDRTDSYVASNEMPACSIIQNKCNSSGIVYTNAQPELVSDEKLEKLSSTGGISEVRQELLQTRALVTDLETRLDVIERTSQVIVDELKNLIDEIQYGSESHSTVVDNDRQSEIDFGSTGFNDSLYCSQSNTSFSIPSSPSTQTATSIISTPTICCDDDNPTFERISATLQSLIHDAELALDRTSKYLDLPKRRSRASSWSSSVSSWIVNRYSPTPSRCGNEHCVSCEELPNGKQNVIENSTGYCVCKKEELSQKQQQIKQYYRQQLERHYDYTKSCNDLEDELQKLMHIAFSSRISDNTWNISKLRHWMSWEYFRSKITGFSNYTESSIEYTDAEATNCMDASRIQDEIRSEEWFYEYDDDWSSRSSAHRTSSSPRRYSTSHSLSSSTSHSSSQSDDGLVVNTLNINPNIVNIRSIAISSSFSSIFLSTIFHSNVLLLRYIITSGGVIFSIIRTLLEQSSTRPVTRTGEMSTGINAILGKSMKRRRQVRPMVALLKYLIVLIFGWILGRGSVLRRRITKTSVYERSDRLKAGEDEEYQTLELIRSSSTKLS</sequence>
<evidence type="ECO:0000313" key="3">
    <source>
        <dbReference type="EMBL" id="CAG8455429.1"/>
    </source>
</evidence>
<feature type="transmembrane region" description="Helical" evidence="2">
    <location>
        <begin position="502"/>
        <end position="520"/>
    </location>
</feature>
<keyword evidence="2" id="KW-1133">Transmembrane helix</keyword>
<feature type="compositionally biased region" description="Low complexity" evidence="1">
    <location>
        <begin position="376"/>
        <end position="407"/>
    </location>
</feature>
<reference evidence="3" key="1">
    <citation type="submission" date="2021-06" db="EMBL/GenBank/DDBJ databases">
        <authorList>
            <person name="Kallberg Y."/>
            <person name="Tangrot J."/>
            <person name="Rosling A."/>
        </authorList>
    </citation>
    <scope>NUCLEOTIDE SEQUENCE</scope>
    <source>
        <strain evidence="3">BR232B</strain>
    </source>
</reference>
<accession>A0A9N8YY36</accession>
<dbReference type="OrthoDB" id="2438121at2759"/>
<keyword evidence="2" id="KW-0472">Membrane</keyword>
<evidence type="ECO:0000256" key="1">
    <source>
        <dbReference type="SAM" id="MobiDB-lite"/>
    </source>
</evidence>
<evidence type="ECO:0000313" key="4">
    <source>
        <dbReference type="Proteomes" id="UP000789739"/>
    </source>
</evidence>
<protein>
    <submittedName>
        <fullName evidence="3">10507_t:CDS:1</fullName>
    </submittedName>
</protein>
<proteinExistence type="predicted"/>
<feature type="region of interest" description="Disordered" evidence="1">
    <location>
        <begin position="376"/>
        <end position="408"/>
    </location>
</feature>
<gene>
    <name evidence="3" type="ORF">PBRASI_LOCUS284</name>
</gene>
<name>A0A9N8YY36_9GLOM</name>
<evidence type="ECO:0000256" key="2">
    <source>
        <dbReference type="SAM" id="Phobius"/>
    </source>
</evidence>